<feature type="region of interest" description="Disordered" evidence="1">
    <location>
        <begin position="283"/>
        <end position="312"/>
    </location>
</feature>
<comment type="caution">
    <text evidence="2">The sequence shown here is derived from an EMBL/GenBank/DDBJ whole genome shotgun (WGS) entry which is preliminary data.</text>
</comment>
<protein>
    <submittedName>
        <fullName evidence="2">Uncharacterized protein</fullName>
    </submittedName>
</protein>
<dbReference type="Proteomes" id="UP001151760">
    <property type="component" value="Unassembled WGS sequence"/>
</dbReference>
<reference evidence="2" key="2">
    <citation type="submission" date="2022-01" db="EMBL/GenBank/DDBJ databases">
        <authorList>
            <person name="Yamashiro T."/>
            <person name="Shiraishi A."/>
            <person name="Satake H."/>
            <person name="Nakayama K."/>
        </authorList>
    </citation>
    <scope>NUCLEOTIDE SEQUENCE</scope>
</reference>
<proteinExistence type="predicted"/>
<feature type="compositionally biased region" description="Polar residues" evidence="1">
    <location>
        <begin position="193"/>
        <end position="210"/>
    </location>
</feature>
<sequence>MVGFTHNQLKNKIFDEVQKAFDKTMREELESKSLKKQKLDENVEAKVNDDLEEAEMKNHIEIIPDDEVAIDAIPLATKPPIIFDWKIIKEGKIGYFQIIRTDGSSKRLEEAYKRVLWGDLKVMLEPDVESEVWRNLQGHKVDYAKIIWEDLIHKLNKKTREKIVPYPSFLLLPEHMMPEYENEELTINPTQFGQGKEAQQATGGPTSLGATSEKGAHPQLSSDKTKYARDGLKTAHIDSGVNEESRADDISLKVKLEDLSDILKDTRSAFFTPDSPPNELIIVSDESEEEEEVAKDKDTKATSHNSQKEELEQAKAKAEAEVASIKAKSSYPDIHQLTELMVTSLKPELSKLLASHNFASCLLTKLKELPLKITGLSGEIKELKKHVRDMEIVLPGDLKEILTNMEAFTSTISSISS</sequence>
<gene>
    <name evidence="2" type="ORF">Tco_1042277</name>
</gene>
<evidence type="ECO:0000256" key="1">
    <source>
        <dbReference type="SAM" id="MobiDB-lite"/>
    </source>
</evidence>
<feature type="region of interest" description="Disordered" evidence="1">
    <location>
        <begin position="193"/>
        <end position="226"/>
    </location>
</feature>
<keyword evidence="3" id="KW-1185">Reference proteome</keyword>
<evidence type="ECO:0000313" key="2">
    <source>
        <dbReference type="EMBL" id="GJT75552.1"/>
    </source>
</evidence>
<feature type="compositionally biased region" description="Basic and acidic residues" evidence="1">
    <location>
        <begin position="294"/>
        <end position="312"/>
    </location>
</feature>
<dbReference type="EMBL" id="BQNB010018541">
    <property type="protein sequence ID" value="GJT75552.1"/>
    <property type="molecule type" value="Genomic_DNA"/>
</dbReference>
<name>A0ABQ5GKS5_9ASTR</name>
<organism evidence="2 3">
    <name type="scientific">Tanacetum coccineum</name>
    <dbReference type="NCBI Taxonomy" id="301880"/>
    <lineage>
        <taxon>Eukaryota</taxon>
        <taxon>Viridiplantae</taxon>
        <taxon>Streptophyta</taxon>
        <taxon>Embryophyta</taxon>
        <taxon>Tracheophyta</taxon>
        <taxon>Spermatophyta</taxon>
        <taxon>Magnoliopsida</taxon>
        <taxon>eudicotyledons</taxon>
        <taxon>Gunneridae</taxon>
        <taxon>Pentapetalae</taxon>
        <taxon>asterids</taxon>
        <taxon>campanulids</taxon>
        <taxon>Asterales</taxon>
        <taxon>Asteraceae</taxon>
        <taxon>Asteroideae</taxon>
        <taxon>Anthemideae</taxon>
        <taxon>Anthemidinae</taxon>
        <taxon>Tanacetum</taxon>
    </lineage>
</organism>
<accession>A0ABQ5GKS5</accession>
<reference evidence="2" key="1">
    <citation type="journal article" date="2022" name="Int. J. Mol. Sci.">
        <title>Draft Genome of Tanacetum Coccineum: Genomic Comparison of Closely Related Tanacetum-Family Plants.</title>
        <authorList>
            <person name="Yamashiro T."/>
            <person name="Shiraishi A."/>
            <person name="Nakayama K."/>
            <person name="Satake H."/>
        </authorList>
    </citation>
    <scope>NUCLEOTIDE SEQUENCE</scope>
</reference>
<evidence type="ECO:0000313" key="3">
    <source>
        <dbReference type="Proteomes" id="UP001151760"/>
    </source>
</evidence>